<dbReference type="InterPro" id="IPR038718">
    <property type="entry name" value="SNF2-like_sf"/>
</dbReference>
<sequence length="445" mass="48987">MNPSNGKGSISMTIPSASWRTGAGVPDQFAGGLRMLVVDDDPTDLHLEVEVVLGFKKKNNGNGNPGPIWTGGSSRSKPIDEFYIFRIAVKDLSQPKSEASSLDGLLTVHLMRHHRIALSWMIQKETANQYCLGGILADDQGLGKTVSTISLDHLFLVKGLHPSEHIQTMSRLSLKLATGLEGIKQEFENRDMKSDGCLTGMSLPLGQAEGRPAAGTLVVCPKSVLLQWAAELQNKLIKHDDVLTTYSIVSMEVPKKHSVGEDDNGKCKSDGVGFPASTFKSIGWFRVILDEAQIIKNHRTRAANARWGPRAKRRWCLSGTPIQNTINDLYSYFRFLKYYPLSTLQAFHTAIPSPIICHPAKGYLKLQSILKTILVCGTEGTLLDGKPIITLPPEVVELKKEYVAAGTVKSKLLQHFAYVSAPSPSLQSPSSCRGFWFKRFMEIRS</sequence>
<dbReference type="SMART" id="SM00487">
    <property type="entry name" value="DEXDc"/>
    <property type="match status" value="1"/>
</dbReference>
<protein>
    <recommendedName>
        <fullName evidence="4">Helicase ATP-binding domain-containing protein</fullName>
    </recommendedName>
</protein>
<dbReference type="Proteomes" id="UP001054252">
    <property type="component" value="Unassembled WGS sequence"/>
</dbReference>
<dbReference type="AlphaFoldDB" id="A0AAV5L2C4"/>
<evidence type="ECO:0000259" key="4">
    <source>
        <dbReference type="PROSITE" id="PS51192"/>
    </source>
</evidence>
<feature type="domain" description="Helicase ATP-binding" evidence="4">
    <location>
        <begin position="215"/>
        <end position="339"/>
    </location>
</feature>
<reference evidence="5 6" key="1">
    <citation type="journal article" date="2021" name="Commun. Biol.">
        <title>The genome of Shorea leprosula (Dipterocarpaceae) highlights the ecological relevance of drought in aseasonal tropical rainforests.</title>
        <authorList>
            <person name="Ng K.K.S."/>
            <person name="Kobayashi M.J."/>
            <person name="Fawcett J.A."/>
            <person name="Hatakeyama M."/>
            <person name="Paape T."/>
            <person name="Ng C.H."/>
            <person name="Ang C.C."/>
            <person name="Tnah L.H."/>
            <person name="Lee C.T."/>
            <person name="Nishiyama T."/>
            <person name="Sese J."/>
            <person name="O'Brien M.J."/>
            <person name="Copetti D."/>
            <person name="Mohd Noor M.I."/>
            <person name="Ong R.C."/>
            <person name="Putra M."/>
            <person name="Sireger I.Z."/>
            <person name="Indrioko S."/>
            <person name="Kosugi Y."/>
            <person name="Izuno A."/>
            <person name="Isagi Y."/>
            <person name="Lee S.L."/>
            <person name="Shimizu K.K."/>
        </authorList>
    </citation>
    <scope>NUCLEOTIDE SEQUENCE [LARGE SCALE GENOMIC DNA]</scope>
    <source>
        <strain evidence="5">214</strain>
    </source>
</reference>
<organism evidence="5 6">
    <name type="scientific">Rubroshorea leprosula</name>
    <dbReference type="NCBI Taxonomy" id="152421"/>
    <lineage>
        <taxon>Eukaryota</taxon>
        <taxon>Viridiplantae</taxon>
        <taxon>Streptophyta</taxon>
        <taxon>Embryophyta</taxon>
        <taxon>Tracheophyta</taxon>
        <taxon>Spermatophyta</taxon>
        <taxon>Magnoliopsida</taxon>
        <taxon>eudicotyledons</taxon>
        <taxon>Gunneridae</taxon>
        <taxon>Pentapetalae</taxon>
        <taxon>rosids</taxon>
        <taxon>malvids</taxon>
        <taxon>Malvales</taxon>
        <taxon>Dipterocarpaceae</taxon>
        <taxon>Rubroshorea</taxon>
    </lineage>
</organism>
<name>A0AAV5L2C4_9ROSI</name>
<dbReference type="GO" id="GO:0016787">
    <property type="term" value="F:hydrolase activity"/>
    <property type="evidence" value="ECO:0007669"/>
    <property type="project" value="UniProtKB-KW"/>
</dbReference>
<dbReference type="Gene3D" id="3.40.50.10810">
    <property type="entry name" value="Tandem AAA-ATPase domain"/>
    <property type="match status" value="2"/>
</dbReference>
<dbReference type="EMBL" id="BPVZ01000090">
    <property type="protein sequence ID" value="GKV31262.1"/>
    <property type="molecule type" value="Genomic_DNA"/>
</dbReference>
<gene>
    <name evidence="5" type="ORF">SLEP1_g39972</name>
</gene>
<dbReference type="InterPro" id="IPR000330">
    <property type="entry name" value="SNF2_N"/>
</dbReference>
<dbReference type="InterPro" id="IPR050628">
    <property type="entry name" value="SNF2_RAD54_helicase_TF"/>
</dbReference>
<dbReference type="GO" id="GO:0005524">
    <property type="term" value="F:ATP binding"/>
    <property type="evidence" value="ECO:0007669"/>
    <property type="project" value="UniProtKB-KW"/>
</dbReference>
<dbReference type="Pfam" id="PF00176">
    <property type="entry name" value="SNF2-rel_dom"/>
    <property type="match status" value="1"/>
</dbReference>
<proteinExistence type="predicted"/>
<dbReference type="GO" id="GO:0005634">
    <property type="term" value="C:nucleus"/>
    <property type="evidence" value="ECO:0007669"/>
    <property type="project" value="TreeGrafter"/>
</dbReference>
<evidence type="ECO:0000256" key="1">
    <source>
        <dbReference type="ARBA" id="ARBA00022741"/>
    </source>
</evidence>
<evidence type="ECO:0000313" key="6">
    <source>
        <dbReference type="Proteomes" id="UP001054252"/>
    </source>
</evidence>
<dbReference type="PANTHER" id="PTHR45626:SF16">
    <property type="entry name" value="ATP-DEPENDENT HELICASE ULS1"/>
    <property type="match status" value="1"/>
</dbReference>
<dbReference type="InterPro" id="IPR027417">
    <property type="entry name" value="P-loop_NTPase"/>
</dbReference>
<dbReference type="PROSITE" id="PS51192">
    <property type="entry name" value="HELICASE_ATP_BIND_1"/>
    <property type="match status" value="1"/>
</dbReference>
<comment type="caution">
    <text evidence="5">The sequence shown here is derived from an EMBL/GenBank/DDBJ whole genome shotgun (WGS) entry which is preliminary data.</text>
</comment>
<dbReference type="GO" id="GO:0008094">
    <property type="term" value="F:ATP-dependent activity, acting on DNA"/>
    <property type="evidence" value="ECO:0007669"/>
    <property type="project" value="TreeGrafter"/>
</dbReference>
<keyword evidence="2" id="KW-0378">Hydrolase</keyword>
<keyword evidence="3" id="KW-0067">ATP-binding</keyword>
<dbReference type="InterPro" id="IPR014001">
    <property type="entry name" value="Helicase_ATP-bd"/>
</dbReference>
<evidence type="ECO:0000256" key="3">
    <source>
        <dbReference type="ARBA" id="ARBA00022840"/>
    </source>
</evidence>
<dbReference type="PANTHER" id="PTHR45626">
    <property type="entry name" value="TRANSCRIPTION TERMINATION FACTOR 2-RELATED"/>
    <property type="match status" value="1"/>
</dbReference>
<dbReference type="CDD" id="cd18008">
    <property type="entry name" value="DEXDc_SHPRH-like"/>
    <property type="match status" value="1"/>
</dbReference>
<dbReference type="SUPFAM" id="SSF52540">
    <property type="entry name" value="P-loop containing nucleoside triphosphate hydrolases"/>
    <property type="match status" value="1"/>
</dbReference>
<evidence type="ECO:0000313" key="5">
    <source>
        <dbReference type="EMBL" id="GKV31262.1"/>
    </source>
</evidence>
<keyword evidence="6" id="KW-1185">Reference proteome</keyword>
<accession>A0AAV5L2C4</accession>
<dbReference type="GO" id="GO:0006281">
    <property type="term" value="P:DNA repair"/>
    <property type="evidence" value="ECO:0007669"/>
    <property type="project" value="TreeGrafter"/>
</dbReference>
<evidence type="ECO:0000256" key="2">
    <source>
        <dbReference type="ARBA" id="ARBA00022801"/>
    </source>
</evidence>
<keyword evidence="1" id="KW-0547">Nucleotide-binding</keyword>